<dbReference type="OrthoDB" id="5877444at2759"/>
<sequence length="144" mass="16920">MRVRPADAMPIFVKYGPTDFFITFTANRKWPQITENLQPGQQAYFRLDLTARGFKLKLKSLIIDLTVQGVFEKLVAHVYTIEFQRRGFPHAHILLVLRTEDKFSNSESIDRTVREEIPSPEECPRLHEIVTKMYVAWTLRQQQL</sequence>
<dbReference type="AlphaFoldDB" id="A0A4Y2HKT2"/>
<reference evidence="2 3" key="1">
    <citation type="journal article" date="2019" name="Sci. Rep.">
        <title>Orb-weaving spider Araneus ventricosus genome elucidates the spidroin gene catalogue.</title>
        <authorList>
            <person name="Kono N."/>
            <person name="Nakamura H."/>
            <person name="Ohtoshi R."/>
            <person name="Moran D.A.P."/>
            <person name="Shinohara A."/>
            <person name="Yoshida Y."/>
            <person name="Fujiwara M."/>
            <person name="Mori M."/>
            <person name="Tomita M."/>
            <person name="Arakawa K."/>
        </authorList>
    </citation>
    <scope>NUCLEOTIDE SEQUENCE [LARGE SCALE GENOMIC DNA]</scope>
</reference>
<evidence type="ECO:0000313" key="3">
    <source>
        <dbReference type="Proteomes" id="UP000499080"/>
    </source>
</evidence>
<evidence type="ECO:0000313" key="2">
    <source>
        <dbReference type="EMBL" id="GBM65952.1"/>
    </source>
</evidence>
<dbReference type="Proteomes" id="UP000499080">
    <property type="component" value="Unassembled WGS sequence"/>
</dbReference>
<evidence type="ECO:0000259" key="1">
    <source>
        <dbReference type="Pfam" id="PF14214"/>
    </source>
</evidence>
<gene>
    <name evidence="2" type="ORF">AVEN_152168_1</name>
</gene>
<feature type="domain" description="Helitron helicase-like" evidence="1">
    <location>
        <begin position="5"/>
        <end position="95"/>
    </location>
</feature>
<proteinExistence type="predicted"/>
<dbReference type="Pfam" id="PF14214">
    <property type="entry name" value="Helitron_like_N"/>
    <property type="match status" value="1"/>
</dbReference>
<keyword evidence="3" id="KW-1185">Reference proteome</keyword>
<organism evidence="2 3">
    <name type="scientific">Araneus ventricosus</name>
    <name type="common">Orbweaver spider</name>
    <name type="synonym">Epeira ventricosa</name>
    <dbReference type="NCBI Taxonomy" id="182803"/>
    <lineage>
        <taxon>Eukaryota</taxon>
        <taxon>Metazoa</taxon>
        <taxon>Ecdysozoa</taxon>
        <taxon>Arthropoda</taxon>
        <taxon>Chelicerata</taxon>
        <taxon>Arachnida</taxon>
        <taxon>Araneae</taxon>
        <taxon>Araneomorphae</taxon>
        <taxon>Entelegynae</taxon>
        <taxon>Araneoidea</taxon>
        <taxon>Araneidae</taxon>
        <taxon>Araneus</taxon>
    </lineage>
</organism>
<dbReference type="EMBL" id="BGPR01002002">
    <property type="protein sequence ID" value="GBM65952.1"/>
    <property type="molecule type" value="Genomic_DNA"/>
</dbReference>
<protein>
    <recommendedName>
        <fullName evidence="1">Helitron helicase-like domain-containing protein</fullName>
    </recommendedName>
</protein>
<comment type="caution">
    <text evidence="2">The sequence shown here is derived from an EMBL/GenBank/DDBJ whole genome shotgun (WGS) entry which is preliminary data.</text>
</comment>
<dbReference type="InterPro" id="IPR025476">
    <property type="entry name" value="Helitron_helicase-like"/>
</dbReference>
<name>A0A4Y2HKT2_ARAVE</name>
<accession>A0A4Y2HKT2</accession>